<name>A0A1H3XSF7_BIZPA</name>
<reference evidence="2 3" key="1">
    <citation type="submission" date="2016-10" db="EMBL/GenBank/DDBJ databases">
        <authorList>
            <person name="de Groot N.N."/>
        </authorList>
    </citation>
    <scope>NUCLEOTIDE SEQUENCE [LARGE SCALE GENOMIC DNA]</scope>
    <source>
        <strain evidence="2 3">DSM 23842</strain>
    </source>
</reference>
<dbReference type="STRING" id="283786.SAMN04487990_105149"/>
<proteinExistence type="predicted"/>
<protein>
    <recommendedName>
        <fullName evidence="4">DUF2911 domain-containing protein</fullName>
    </recommendedName>
</protein>
<dbReference type="OrthoDB" id="187854at2"/>
<keyword evidence="1" id="KW-0732">Signal</keyword>
<evidence type="ECO:0008006" key="4">
    <source>
        <dbReference type="Google" id="ProtNLM"/>
    </source>
</evidence>
<organism evidence="2 3">
    <name type="scientific">Bizionia paragorgiae</name>
    <dbReference type="NCBI Taxonomy" id="283786"/>
    <lineage>
        <taxon>Bacteria</taxon>
        <taxon>Pseudomonadati</taxon>
        <taxon>Bacteroidota</taxon>
        <taxon>Flavobacteriia</taxon>
        <taxon>Flavobacteriales</taxon>
        <taxon>Flavobacteriaceae</taxon>
        <taxon>Bizionia</taxon>
    </lineage>
</organism>
<feature type="chain" id="PRO_5011673718" description="DUF2911 domain-containing protein" evidence="1">
    <location>
        <begin position="20"/>
        <end position="281"/>
    </location>
</feature>
<sequence length="281" mass="31584">MRKLLFLAAIFSASFALNAQVEIPESSPFTKIEQKVGLTDVTLEYSRPGMKNREIFGNLVPYDRVWRTGANFNSKITFSEDVLIGGKDVKAGTYAIFTKPNSSKWDVYFYADTQNWGAPAQWDDSKVVATVKAETYKLPMNIETFTMGFDDLTSSSAVLGIMWENIYVAVPFSVYTDKTVTKSIEKALNGPSANDYYAAATYYLEEGKDPKQANEWMKKALSMMKDPKFYQLRKQALLYAAVGDKKNAIKTAKLSLEKSKEAGNLDYVKMNEDSLKEWGAL</sequence>
<dbReference type="Proteomes" id="UP000198846">
    <property type="component" value="Unassembled WGS sequence"/>
</dbReference>
<dbReference type="EMBL" id="FNQK01000005">
    <property type="protein sequence ID" value="SEA02306.1"/>
    <property type="molecule type" value="Genomic_DNA"/>
</dbReference>
<dbReference type="InterPro" id="IPR021314">
    <property type="entry name" value="DUF2911"/>
</dbReference>
<dbReference type="RefSeq" id="WP_092133106.1">
    <property type="nucleotide sequence ID" value="NZ_FNQK01000005.1"/>
</dbReference>
<accession>A0A1H3XSF7</accession>
<evidence type="ECO:0000256" key="1">
    <source>
        <dbReference type="SAM" id="SignalP"/>
    </source>
</evidence>
<dbReference type="AlphaFoldDB" id="A0A1H3XSF7"/>
<evidence type="ECO:0000313" key="3">
    <source>
        <dbReference type="Proteomes" id="UP000198846"/>
    </source>
</evidence>
<keyword evidence="3" id="KW-1185">Reference proteome</keyword>
<evidence type="ECO:0000313" key="2">
    <source>
        <dbReference type="EMBL" id="SEA02306.1"/>
    </source>
</evidence>
<feature type="signal peptide" evidence="1">
    <location>
        <begin position="1"/>
        <end position="19"/>
    </location>
</feature>
<gene>
    <name evidence="2" type="ORF">SAMN04487990_105149</name>
</gene>
<dbReference type="Pfam" id="PF11138">
    <property type="entry name" value="DUF2911"/>
    <property type="match status" value="1"/>
</dbReference>